<keyword evidence="1" id="KW-0472">Membrane</keyword>
<feature type="transmembrane region" description="Helical" evidence="1">
    <location>
        <begin position="37"/>
        <end position="58"/>
    </location>
</feature>
<keyword evidence="3" id="KW-1185">Reference proteome</keyword>
<dbReference type="EMBL" id="FXTO01000001">
    <property type="protein sequence ID" value="SMO35656.1"/>
    <property type="molecule type" value="Genomic_DNA"/>
</dbReference>
<organism evidence="2 3">
    <name type="scientific">Thalassovita litoralis</name>
    <dbReference type="NCBI Taxonomy" id="1010611"/>
    <lineage>
        <taxon>Bacteria</taxon>
        <taxon>Pseudomonadati</taxon>
        <taxon>Pseudomonadota</taxon>
        <taxon>Alphaproteobacteria</taxon>
        <taxon>Rhodobacterales</taxon>
        <taxon>Roseobacteraceae</taxon>
        <taxon>Thalassovita</taxon>
    </lineage>
</organism>
<evidence type="ECO:0000313" key="2">
    <source>
        <dbReference type="EMBL" id="SMO35656.1"/>
    </source>
</evidence>
<dbReference type="Proteomes" id="UP000316030">
    <property type="component" value="Unassembled WGS sequence"/>
</dbReference>
<gene>
    <name evidence="2" type="ORF">SAMN06265173_101246</name>
</gene>
<protein>
    <submittedName>
        <fullName evidence="2">Uncharacterized protein</fullName>
    </submittedName>
</protein>
<evidence type="ECO:0000313" key="3">
    <source>
        <dbReference type="Proteomes" id="UP000316030"/>
    </source>
</evidence>
<dbReference type="OrthoDB" id="9808748at2"/>
<dbReference type="SUPFAM" id="SSF81442">
    <property type="entry name" value="Cytochrome c oxidase subunit I-like"/>
    <property type="match status" value="1"/>
</dbReference>
<evidence type="ECO:0000256" key="1">
    <source>
        <dbReference type="SAM" id="Phobius"/>
    </source>
</evidence>
<keyword evidence="1" id="KW-0812">Transmembrane</keyword>
<dbReference type="InterPro" id="IPR036927">
    <property type="entry name" value="Cyt_c_oxase-like_su1_sf"/>
</dbReference>
<feature type="transmembrane region" description="Helical" evidence="1">
    <location>
        <begin position="97"/>
        <end position="117"/>
    </location>
</feature>
<accession>A0A521ALH3</accession>
<dbReference type="Gene3D" id="1.20.210.10">
    <property type="entry name" value="Cytochrome c oxidase-like, subunit I domain"/>
    <property type="match status" value="1"/>
</dbReference>
<dbReference type="AlphaFoldDB" id="A0A521ALH3"/>
<dbReference type="RefSeq" id="WP_142491555.1">
    <property type="nucleotide sequence ID" value="NZ_FXTO01000001.1"/>
</dbReference>
<name>A0A521ALH3_9RHOB</name>
<proteinExistence type="predicted"/>
<sequence>MKGIAFYFMVLAVVSVVLGMVWGIQMSATQNHSLSPAHAHLNLIGWVSMALFAIYYHLVPSAAQGMLPKLHLLVAVVGLGTIVPGIVMALTQQGETLAKIGSILTLVSMLMFLAVVVTSRGRA</sequence>
<reference evidence="2 3" key="1">
    <citation type="submission" date="2017-05" db="EMBL/GenBank/DDBJ databases">
        <authorList>
            <person name="Varghese N."/>
            <person name="Submissions S."/>
        </authorList>
    </citation>
    <scope>NUCLEOTIDE SEQUENCE [LARGE SCALE GENOMIC DNA]</scope>
    <source>
        <strain evidence="2 3">DSM 29506</strain>
    </source>
</reference>
<keyword evidence="1" id="KW-1133">Transmembrane helix</keyword>
<feature type="transmembrane region" description="Helical" evidence="1">
    <location>
        <begin position="5"/>
        <end position="25"/>
    </location>
</feature>
<feature type="transmembrane region" description="Helical" evidence="1">
    <location>
        <begin position="70"/>
        <end position="91"/>
    </location>
</feature>